<dbReference type="AlphaFoldDB" id="A0A1G8UJ36"/>
<dbReference type="Gene3D" id="3.90.1150.10">
    <property type="entry name" value="Aspartate Aminotransferase, domain 1"/>
    <property type="match status" value="1"/>
</dbReference>
<dbReference type="InterPro" id="IPR027619">
    <property type="entry name" value="C-S_lyase_PatB-like"/>
</dbReference>
<sequence length="383" mass="42708">MDKGKLQMEFEKYIDRRQSDSLKWQRYAGRDVLPLWVADMDFAIPEPVTRALQQRLQHDIFGYGVLSQGTKQAVCQWLLRRWQVEVTPSQLVTLPAVVPGLNFAVESQQLSDIGFFSPVYPPIRKVADNLNIRGRAFELKMEAGQYRMPLEQIEQAAAGGMQGLLLCNPHNPGGTIWTDAELQQLLALSRQYELLLISDEIHGDLILPGHRHRSLSALAQEQDRVITLMSAGKSFNLAGLPMAFAIVKPGGLRQSLKGWLQGRCATHNVLAAVAMETAFSQCQPWLDALTEYLGQNWRLLEQTLSSVAGVTLMAPQATYLAWIDCRGLGWETPSKVFTDYGVGLSCGTEFGAPGFVRLNFACPRETLELALSRMLKAIETHQP</sequence>
<evidence type="ECO:0000256" key="4">
    <source>
        <dbReference type="ARBA" id="ARBA00023239"/>
    </source>
</evidence>
<dbReference type="InterPro" id="IPR015422">
    <property type="entry name" value="PyrdxlP-dep_Trfase_small"/>
</dbReference>
<dbReference type="Gene3D" id="3.40.640.10">
    <property type="entry name" value="Type I PLP-dependent aspartate aminotransferase-like (Major domain)"/>
    <property type="match status" value="1"/>
</dbReference>
<comment type="cofactor">
    <cofactor evidence="1">
        <name>pyridoxal 5'-phosphate</name>
        <dbReference type="ChEBI" id="CHEBI:597326"/>
    </cofactor>
</comment>
<dbReference type="GO" id="GO:0047804">
    <property type="term" value="F:cysteine-S-conjugate beta-lyase activity"/>
    <property type="evidence" value="ECO:0007669"/>
    <property type="project" value="UniProtKB-EC"/>
</dbReference>
<evidence type="ECO:0000313" key="8">
    <source>
        <dbReference type="Proteomes" id="UP000199527"/>
    </source>
</evidence>
<comment type="similarity">
    <text evidence="5">Belongs to the class-II pyridoxal-phosphate-dependent aminotransferase family. MalY/PatB cystathionine beta-lyase subfamily.</text>
</comment>
<reference evidence="8" key="1">
    <citation type="submission" date="2016-10" db="EMBL/GenBank/DDBJ databases">
        <authorList>
            <person name="Varghese N."/>
            <person name="Submissions S."/>
        </authorList>
    </citation>
    <scope>NUCLEOTIDE SEQUENCE [LARGE SCALE GENOMIC DNA]</scope>
    <source>
        <strain evidence="8">DSM 23317</strain>
    </source>
</reference>
<dbReference type="PANTHER" id="PTHR43525:SF1">
    <property type="entry name" value="PROTEIN MALY"/>
    <property type="match status" value="1"/>
</dbReference>
<dbReference type="Pfam" id="PF00155">
    <property type="entry name" value="Aminotran_1_2"/>
    <property type="match status" value="1"/>
</dbReference>
<protein>
    <recommendedName>
        <fullName evidence="2">cysteine-S-conjugate beta-lyase</fullName>
        <ecNumber evidence="2">4.4.1.13</ecNumber>
    </recommendedName>
</protein>
<dbReference type="PANTHER" id="PTHR43525">
    <property type="entry name" value="PROTEIN MALY"/>
    <property type="match status" value="1"/>
</dbReference>
<organism evidence="7 8">
    <name type="scientific">Ferrimonas sediminum</name>
    <dbReference type="NCBI Taxonomy" id="718193"/>
    <lineage>
        <taxon>Bacteria</taxon>
        <taxon>Pseudomonadati</taxon>
        <taxon>Pseudomonadota</taxon>
        <taxon>Gammaproteobacteria</taxon>
        <taxon>Alteromonadales</taxon>
        <taxon>Ferrimonadaceae</taxon>
        <taxon>Ferrimonas</taxon>
    </lineage>
</organism>
<keyword evidence="8" id="KW-1185">Reference proteome</keyword>
<dbReference type="InterPro" id="IPR015424">
    <property type="entry name" value="PyrdxlP-dep_Trfase"/>
</dbReference>
<dbReference type="EMBL" id="FNEM01000009">
    <property type="protein sequence ID" value="SDJ53557.1"/>
    <property type="molecule type" value="Genomic_DNA"/>
</dbReference>
<dbReference type="NCBIfam" id="TIGR04350">
    <property type="entry name" value="C_S_lyase_PatB"/>
    <property type="match status" value="1"/>
</dbReference>
<dbReference type="EC" id="4.4.1.13" evidence="2"/>
<dbReference type="SUPFAM" id="SSF53383">
    <property type="entry name" value="PLP-dependent transferases"/>
    <property type="match status" value="1"/>
</dbReference>
<accession>A0A1G8UJ36</accession>
<dbReference type="GO" id="GO:0030170">
    <property type="term" value="F:pyridoxal phosphate binding"/>
    <property type="evidence" value="ECO:0007669"/>
    <property type="project" value="InterPro"/>
</dbReference>
<evidence type="ECO:0000256" key="2">
    <source>
        <dbReference type="ARBA" id="ARBA00012224"/>
    </source>
</evidence>
<feature type="domain" description="Aminotransferase class I/classII large" evidence="6">
    <location>
        <begin position="31"/>
        <end position="373"/>
    </location>
</feature>
<dbReference type="InterPro" id="IPR004839">
    <property type="entry name" value="Aminotransferase_I/II_large"/>
</dbReference>
<proteinExistence type="inferred from homology"/>
<keyword evidence="3" id="KW-0663">Pyridoxal phosphate</keyword>
<gene>
    <name evidence="7" type="ORF">SAMN04488540_109100</name>
</gene>
<evidence type="ECO:0000313" key="7">
    <source>
        <dbReference type="EMBL" id="SDJ53557.1"/>
    </source>
</evidence>
<evidence type="ECO:0000256" key="5">
    <source>
        <dbReference type="ARBA" id="ARBA00037974"/>
    </source>
</evidence>
<evidence type="ECO:0000259" key="6">
    <source>
        <dbReference type="Pfam" id="PF00155"/>
    </source>
</evidence>
<dbReference type="InterPro" id="IPR015421">
    <property type="entry name" value="PyrdxlP-dep_Trfase_major"/>
</dbReference>
<dbReference type="InterPro" id="IPR051798">
    <property type="entry name" value="Class-II_PLP-Dep_Aminotrans"/>
</dbReference>
<name>A0A1G8UJ36_9GAMM</name>
<keyword evidence="4 7" id="KW-0456">Lyase</keyword>
<dbReference type="Proteomes" id="UP000199527">
    <property type="component" value="Unassembled WGS sequence"/>
</dbReference>
<evidence type="ECO:0000256" key="1">
    <source>
        <dbReference type="ARBA" id="ARBA00001933"/>
    </source>
</evidence>
<evidence type="ECO:0000256" key="3">
    <source>
        <dbReference type="ARBA" id="ARBA00022898"/>
    </source>
</evidence>
<dbReference type="CDD" id="cd00609">
    <property type="entry name" value="AAT_like"/>
    <property type="match status" value="1"/>
</dbReference>